<protein>
    <submittedName>
        <fullName evidence="1">Uncharacterized protein</fullName>
    </submittedName>
</protein>
<dbReference type="GeneID" id="39592723"/>
<accession>A0A427XT14</accession>
<dbReference type="RefSeq" id="XP_028476435.1">
    <property type="nucleotide sequence ID" value="XM_028623502.1"/>
</dbReference>
<sequence length="198" mass="22489">MGLSNINELIDAFRAIPKLTCRDDFNRWDAHLDLALRITSTRKYLHDEPPSLPATPTPEATRDYAEWAACDGQVAALILTTCSDTALGLTRHLLDGDHKTVPGAARRVYDELVKRYKPLRAFECFELGTRFMYGTKCQDSAEGVKLYVAEMASLAARLKKLEFDENDYMITVALNTMPSRFHQYKVAACRSRWRTAKH</sequence>
<dbReference type="STRING" id="105984.A0A427XT14"/>
<gene>
    <name evidence="1" type="ORF">EHS24_008180</name>
</gene>
<proteinExistence type="predicted"/>
<dbReference type="EMBL" id="RSCE01000006">
    <property type="protein sequence ID" value="RSH81980.1"/>
    <property type="molecule type" value="Genomic_DNA"/>
</dbReference>
<comment type="caution">
    <text evidence="1">The sequence shown here is derived from an EMBL/GenBank/DDBJ whole genome shotgun (WGS) entry which is preliminary data.</text>
</comment>
<name>A0A427XT14_9TREE</name>
<organism evidence="1 2">
    <name type="scientific">Apiotrichum porosum</name>
    <dbReference type="NCBI Taxonomy" id="105984"/>
    <lineage>
        <taxon>Eukaryota</taxon>
        <taxon>Fungi</taxon>
        <taxon>Dikarya</taxon>
        <taxon>Basidiomycota</taxon>
        <taxon>Agaricomycotina</taxon>
        <taxon>Tremellomycetes</taxon>
        <taxon>Trichosporonales</taxon>
        <taxon>Trichosporonaceae</taxon>
        <taxon>Apiotrichum</taxon>
    </lineage>
</organism>
<dbReference type="AlphaFoldDB" id="A0A427XT14"/>
<reference evidence="1 2" key="1">
    <citation type="submission" date="2018-11" db="EMBL/GenBank/DDBJ databases">
        <title>Genome sequence of Apiotrichum porosum DSM 27194.</title>
        <authorList>
            <person name="Aliyu H."/>
            <person name="Gorte O."/>
            <person name="Ochsenreither K."/>
        </authorList>
    </citation>
    <scope>NUCLEOTIDE SEQUENCE [LARGE SCALE GENOMIC DNA]</scope>
    <source>
        <strain evidence="1 2">DSM 27194</strain>
    </source>
</reference>
<evidence type="ECO:0000313" key="2">
    <source>
        <dbReference type="Proteomes" id="UP000279236"/>
    </source>
</evidence>
<evidence type="ECO:0000313" key="1">
    <source>
        <dbReference type="EMBL" id="RSH81980.1"/>
    </source>
</evidence>
<keyword evidence="2" id="KW-1185">Reference proteome</keyword>
<dbReference type="Proteomes" id="UP000279236">
    <property type="component" value="Unassembled WGS sequence"/>
</dbReference>